<evidence type="ECO:0000313" key="4">
    <source>
        <dbReference type="Proteomes" id="UP000192478"/>
    </source>
</evidence>
<proteinExistence type="predicted"/>
<protein>
    <submittedName>
        <fullName evidence="2">Uncharacterized protein</fullName>
    </submittedName>
</protein>
<dbReference type="Proteomes" id="UP000177894">
    <property type="component" value="Chromosome"/>
</dbReference>
<name>A0AAC9RMN0_9CLOT</name>
<dbReference type="KEGG" id="cfm:BJL90_05395"/>
<dbReference type="Proteomes" id="UP000192478">
    <property type="component" value="Chromosome"/>
</dbReference>
<dbReference type="RefSeq" id="WP_070965036.1">
    <property type="nucleotide sequence ID" value="NZ_CP017603.1"/>
</dbReference>
<evidence type="ECO:0000313" key="3">
    <source>
        <dbReference type="Proteomes" id="UP000177894"/>
    </source>
</evidence>
<reference evidence="1 3" key="1">
    <citation type="submission" date="2016-10" db="EMBL/GenBank/DDBJ databases">
        <title>Complete Genome Sequence of Acetogen Clostridium formicoaceticum ATCC 27076.</title>
        <authorList>
            <person name="Bao T."/>
            <person name="Cheng C."/>
            <person name="Zhao J."/>
            <person name="Yang S.-T."/>
            <person name="Wang J."/>
            <person name="Wang M."/>
        </authorList>
    </citation>
    <scope>NUCLEOTIDE SEQUENCE [LARGE SCALE GENOMIC DNA]</scope>
    <source>
        <strain evidence="1 3">ATCC 27076</strain>
    </source>
</reference>
<organism evidence="2 4">
    <name type="scientific">Clostridium formicaceticum</name>
    <dbReference type="NCBI Taxonomy" id="1497"/>
    <lineage>
        <taxon>Bacteria</taxon>
        <taxon>Bacillati</taxon>
        <taxon>Bacillota</taxon>
        <taxon>Clostridia</taxon>
        <taxon>Eubacteriales</taxon>
        <taxon>Clostridiaceae</taxon>
        <taxon>Clostridium</taxon>
    </lineage>
</organism>
<dbReference type="EMBL" id="CP017603">
    <property type="protein sequence ID" value="AOY75384.1"/>
    <property type="molecule type" value="Genomic_DNA"/>
</dbReference>
<evidence type="ECO:0000313" key="2">
    <source>
        <dbReference type="EMBL" id="ARE89839.1"/>
    </source>
</evidence>
<dbReference type="EMBL" id="CP020559">
    <property type="protein sequence ID" value="ARE89839.1"/>
    <property type="molecule type" value="Genomic_DNA"/>
</dbReference>
<dbReference type="AlphaFoldDB" id="A0AAC9RMN0"/>
<gene>
    <name evidence="1" type="ORF">BJL90_05395</name>
    <name evidence="2" type="ORF">CLFO_43220</name>
</gene>
<keyword evidence="3" id="KW-1185">Reference proteome</keyword>
<accession>A0AAC9RMN0</accession>
<reference evidence="2 4" key="2">
    <citation type="submission" date="2017-03" db="EMBL/GenBank/DDBJ databases">
        <title>Complete sequence of Clostridium formicaceticum DSM 92.</title>
        <authorList>
            <person name="Poehlein A."/>
            <person name="Karl M."/>
            <person name="Bengelsdorf F.R."/>
            <person name="Duerre P."/>
            <person name="Daniel R."/>
        </authorList>
    </citation>
    <scope>NUCLEOTIDE SEQUENCE [LARGE SCALE GENOMIC DNA]</scope>
    <source>
        <strain evidence="2 4">DSM 92</strain>
    </source>
</reference>
<evidence type="ECO:0000313" key="1">
    <source>
        <dbReference type="EMBL" id="AOY75384.1"/>
    </source>
</evidence>
<sequence length="94" mass="10861">MNYSFEIVYSGDMAELLEDEGITTSTLKKIFENFVQEKLELIDNENVNFILPFVNPISDKGYTLYGNYQFKNSHIKFKVELLGISLKTVKIKPC</sequence>